<organism evidence="2 3">
    <name type="scientific">Marasmius tenuissimus</name>
    <dbReference type="NCBI Taxonomy" id="585030"/>
    <lineage>
        <taxon>Eukaryota</taxon>
        <taxon>Fungi</taxon>
        <taxon>Dikarya</taxon>
        <taxon>Basidiomycota</taxon>
        <taxon>Agaricomycotina</taxon>
        <taxon>Agaricomycetes</taxon>
        <taxon>Agaricomycetidae</taxon>
        <taxon>Agaricales</taxon>
        <taxon>Marasmiineae</taxon>
        <taxon>Marasmiaceae</taxon>
        <taxon>Marasmius</taxon>
    </lineage>
</organism>
<evidence type="ECO:0000313" key="2">
    <source>
        <dbReference type="EMBL" id="KAL0059129.1"/>
    </source>
</evidence>
<gene>
    <name evidence="2" type="ORF">AAF712_014149</name>
</gene>
<comment type="caution">
    <text evidence="2">The sequence shown here is derived from an EMBL/GenBank/DDBJ whole genome shotgun (WGS) entry which is preliminary data.</text>
</comment>
<dbReference type="Proteomes" id="UP001437256">
    <property type="component" value="Unassembled WGS sequence"/>
</dbReference>
<keyword evidence="3" id="KW-1185">Reference proteome</keyword>
<dbReference type="Gene3D" id="1.20.1280.140">
    <property type="match status" value="1"/>
</dbReference>
<name>A0ABR2ZDW7_9AGAR</name>
<accession>A0ABR2ZDW7</accession>
<dbReference type="PANTHER" id="PTHR38123:SF6">
    <property type="entry name" value="CELL WALL SERINE-THREONINE-RICH GALACTOMANNOPROTEIN MP1 (AFU_ORTHOLOGUE AFUA_4G03240)"/>
    <property type="match status" value="1"/>
</dbReference>
<evidence type="ECO:0000256" key="1">
    <source>
        <dbReference type="SAM" id="SignalP"/>
    </source>
</evidence>
<sequence>MRFSTLFVVLSAASALATLFKRDASTVKADIAIINTEFNTMDDGVSFESGSVPPGDREAGTLAVIEAFDNSTSALGFSLKNATANTHASDAFSQDDGSSILSSIERTLPVINHAFNEMVKRKEDIESFGGELIEPGVMLQLMLQDMKDLNNDMSSFISSIAAKVPSSLVDQVNSINGSITSAFDKVITAYSGS</sequence>
<dbReference type="PANTHER" id="PTHR38123">
    <property type="entry name" value="CELL WALL SERINE-THREONINE-RICH GALACTOMANNOPROTEIN MP1 (AFU_ORTHOLOGUE AFUA_4G03240)"/>
    <property type="match status" value="1"/>
</dbReference>
<dbReference type="InterPro" id="IPR021054">
    <property type="entry name" value="Cell_wall_mannoprotein_1"/>
</dbReference>
<feature type="chain" id="PRO_5046736010" evidence="1">
    <location>
        <begin position="18"/>
        <end position="193"/>
    </location>
</feature>
<dbReference type="EMBL" id="JBBXMP010000247">
    <property type="protein sequence ID" value="KAL0059129.1"/>
    <property type="molecule type" value="Genomic_DNA"/>
</dbReference>
<feature type="signal peptide" evidence="1">
    <location>
        <begin position="1"/>
        <end position="17"/>
    </location>
</feature>
<protein>
    <submittedName>
        <fullName evidence="2">Uncharacterized protein</fullName>
    </submittedName>
</protein>
<dbReference type="Pfam" id="PF12296">
    <property type="entry name" value="HsbA"/>
    <property type="match status" value="1"/>
</dbReference>
<evidence type="ECO:0000313" key="3">
    <source>
        <dbReference type="Proteomes" id="UP001437256"/>
    </source>
</evidence>
<keyword evidence="1" id="KW-0732">Signal</keyword>
<proteinExistence type="predicted"/>
<reference evidence="2 3" key="1">
    <citation type="submission" date="2024-05" db="EMBL/GenBank/DDBJ databases">
        <title>A draft genome resource for the thread blight pathogen Marasmius tenuissimus strain MS-2.</title>
        <authorList>
            <person name="Yulfo-Soto G.E."/>
            <person name="Baruah I.K."/>
            <person name="Amoako-Attah I."/>
            <person name="Bukari Y."/>
            <person name="Meinhardt L.W."/>
            <person name="Bailey B.A."/>
            <person name="Cohen S.P."/>
        </authorList>
    </citation>
    <scope>NUCLEOTIDE SEQUENCE [LARGE SCALE GENOMIC DNA]</scope>
    <source>
        <strain evidence="2 3">MS-2</strain>
    </source>
</reference>